<comment type="catalytic activity">
    <reaction evidence="7 8">
        <text>cytidine(34) in tRNA(Ile2) + L-lysine + ATP = lysidine(34) in tRNA(Ile2) + AMP + diphosphate + H(+)</text>
        <dbReference type="Rhea" id="RHEA:43744"/>
        <dbReference type="Rhea" id="RHEA-COMP:10625"/>
        <dbReference type="Rhea" id="RHEA-COMP:10670"/>
        <dbReference type="ChEBI" id="CHEBI:15378"/>
        <dbReference type="ChEBI" id="CHEBI:30616"/>
        <dbReference type="ChEBI" id="CHEBI:32551"/>
        <dbReference type="ChEBI" id="CHEBI:33019"/>
        <dbReference type="ChEBI" id="CHEBI:82748"/>
        <dbReference type="ChEBI" id="CHEBI:83665"/>
        <dbReference type="ChEBI" id="CHEBI:456215"/>
        <dbReference type="EC" id="6.3.4.19"/>
    </reaction>
</comment>
<dbReference type="SUPFAM" id="SSF56037">
    <property type="entry name" value="PheT/TilS domain"/>
    <property type="match status" value="1"/>
</dbReference>
<dbReference type="PANTHER" id="PTHR43033">
    <property type="entry name" value="TRNA(ILE)-LYSIDINE SYNTHASE-RELATED"/>
    <property type="match status" value="1"/>
</dbReference>
<keyword evidence="2 8" id="KW-0963">Cytoplasm</keyword>
<reference evidence="10 11" key="1">
    <citation type="journal article" date="2015" name="Genome Announc.">
        <title>Expanding the biotechnology potential of lactobacilli through comparative genomics of 213 strains and associated genera.</title>
        <authorList>
            <person name="Sun Z."/>
            <person name="Harris H.M."/>
            <person name="McCann A."/>
            <person name="Guo C."/>
            <person name="Argimon S."/>
            <person name="Zhang W."/>
            <person name="Yang X."/>
            <person name="Jeffery I.B."/>
            <person name="Cooney J.C."/>
            <person name="Kagawa T.F."/>
            <person name="Liu W."/>
            <person name="Song Y."/>
            <person name="Salvetti E."/>
            <person name="Wrobel A."/>
            <person name="Rasinkangas P."/>
            <person name="Parkhill J."/>
            <person name="Rea M.C."/>
            <person name="O'Sullivan O."/>
            <person name="Ritari J."/>
            <person name="Douillard F.P."/>
            <person name="Paul Ross R."/>
            <person name="Yang R."/>
            <person name="Briner A.E."/>
            <person name="Felis G.E."/>
            <person name="de Vos W.M."/>
            <person name="Barrangou R."/>
            <person name="Klaenhammer T.R."/>
            <person name="Caufield P.W."/>
            <person name="Cui Y."/>
            <person name="Zhang H."/>
            <person name="O'Toole P.W."/>
        </authorList>
    </citation>
    <scope>NUCLEOTIDE SEQUENCE [LARGE SCALE GENOMIC DNA]</scope>
    <source>
        <strain evidence="10 11">DSM 17758</strain>
    </source>
</reference>
<comment type="caution">
    <text evidence="10">The sequence shown here is derived from an EMBL/GenBank/DDBJ whole genome shotgun (WGS) entry which is preliminary data.</text>
</comment>
<dbReference type="Pfam" id="PF01171">
    <property type="entry name" value="ATP_bind_3"/>
    <property type="match status" value="1"/>
</dbReference>
<evidence type="ECO:0000313" key="10">
    <source>
        <dbReference type="EMBL" id="KRM08672.1"/>
    </source>
</evidence>
<dbReference type="InterPro" id="IPR011063">
    <property type="entry name" value="TilS/TtcA_N"/>
</dbReference>
<dbReference type="PATRIC" id="fig|1423735.3.peg.424"/>
<comment type="function">
    <text evidence="8">Ligates lysine onto the cytidine present at position 34 of the AUA codon-specific tRNA(Ile) that contains the anticodon CAU, in an ATP-dependent manner. Cytidine is converted to lysidine, thus changing the amino acid specificity of the tRNA from methionine to isoleucine.</text>
</comment>
<evidence type="ECO:0000256" key="3">
    <source>
        <dbReference type="ARBA" id="ARBA00022598"/>
    </source>
</evidence>
<dbReference type="Pfam" id="PF11734">
    <property type="entry name" value="TilS_C"/>
    <property type="match status" value="1"/>
</dbReference>
<dbReference type="InterPro" id="IPR014729">
    <property type="entry name" value="Rossmann-like_a/b/a_fold"/>
</dbReference>
<proteinExistence type="inferred from homology"/>
<evidence type="ECO:0000256" key="8">
    <source>
        <dbReference type="HAMAP-Rule" id="MF_01161"/>
    </source>
</evidence>
<accession>A0A0R1VSE3</accession>
<keyword evidence="6 8" id="KW-0067">ATP-binding</keyword>
<sequence>MKLTSLEESFKTNWQHLVGRPDNHLKVVLAFSGGVDSMSLLDLLMHLPEELRPQVQLAYFNHQLRDDSPIEEAFVQTQAKTYQVPLTVGHWQQPEITSEAAARKARYRFLFTVVADQEADVLLTAHHADDLLETILLKLIRSGAITEFPGLKAQSGVQGYQLWRPLLPFGKQTLRAYAQRRQLGAIEDSTNATDFTPRNRLRHHLIPELKQENPQLLAHTDRFARELISIQELANQQLEADLAQLMIQRLSGGGVKGELGALQLSIDHWQLLWALLWRRYLPQLANPNQRQLQQLSQLAQDPQGHHQLDLGKRWQFRQHYQQFEICQQAPMDETPATMDETSYQLPLNQWVLADFGRVGLFEQCPATSAARVVATLRLPFLPNSARLRHPHPGDLLRLANGQRQKLRRRMINQKVPVTKRNRSWLIEAEDHILWVENIYIYKLSNVQKTAKIVYVLVEHQ</sequence>
<dbReference type="GO" id="GO:0032267">
    <property type="term" value="F:tRNA(Ile)-lysidine synthase activity"/>
    <property type="evidence" value="ECO:0007669"/>
    <property type="project" value="UniProtKB-EC"/>
</dbReference>
<protein>
    <recommendedName>
        <fullName evidence="8">tRNA(Ile)-lysidine synthase</fullName>
        <ecNumber evidence="8">6.3.4.19</ecNumber>
    </recommendedName>
    <alternativeName>
        <fullName evidence="8">tRNA(Ile)-2-lysyl-cytidine synthase</fullName>
    </alternativeName>
    <alternativeName>
        <fullName evidence="8">tRNA(Ile)-lysidine synthetase</fullName>
    </alternativeName>
</protein>
<dbReference type="NCBIfam" id="TIGR02432">
    <property type="entry name" value="lysidine_TilS_N"/>
    <property type="match status" value="1"/>
</dbReference>
<dbReference type="GO" id="GO:0006400">
    <property type="term" value="P:tRNA modification"/>
    <property type="evidence" value="ECO:0007669"/>
    <property type="project" value="UniProtKB-UniRule"/>
</dbReference>
<dbReference type="SMART" id="SM00977">
    <property type="entry name" value="TilS_C"/>
    <property type="match status" value="1"/>
</dbReference>
<keyword evidence="4 8" id="KW-0819">tRNA processing</keyword>
<comment type="subcellular location">
    <subcellularLocation>
        <location evidence="1 8">Cytoplasm</location>
    </subcellularLocation>
</comment>
<dbReference type="GO" id="GO:0005737">
    <property type="term" value="C:cytoplasm"/>
    <property type="evidence" value="ECO:0007669"/>
    <property type="project" value="UniProtKB-SubCell"/>
</dbReference>
<dbReference type="AlphaFoldDB" id="A0A0R1VSE3"/>
<evidence type="ECO:0000256" key="6">
    <source>
        <dbReference type="ARBA" id="ARBA00022840"/>
    </source>
</evidence>
<keyword evidence="11" id="KW-1185">Reference proteome</keyword>
<evidence type="ECO:0000256" key="7">
    <source>
        <dbReference type="ARBA" id="ARBA00048539"/>
    </source>
</evidence>
<keyword evidence="3 8" id="KW-0436">Ligase</keyword>
<feature type="domain" description="Lysidine-tRNA(Ile) synthetase C-terminal" evidence="9">
    <location>
        <begin position="385"/>
        <end position="455"/>
    </location>
</feature>
<evidence type="ECO:0000256" key="2">
    <source>
        <dbReference type="ARBA" id="ARBA00022490"/>
    </source>
</evidence>
<dbReference type="GO" id="GO:0005524">
    <property type="term" value="F:ATP binding"/>
    <property type="evidence" value="ECO:0007669"/>
    <property type="project" value="UniProtKB-UniRule"/>
</dbReference>
<dbReference type="EMBL" id="AZFX01000080">
    <property type="protein sequence ID" value="KRM08672.1"/>
    <property type="molecule type" value="Genomic_DNA"/>
</dbReference>
<evidence type="ECO:0000256" key="5">
    <source>
        <dbReference type="ARBA" id="ARBA00022741"/>
    </source>
</evidence>
<comment type="similarity">
    <text evidence="8">Belongs to the tRNA(Ile)-lysidine synthase family.</text>
</comment>
<dbReference type="STRING" id="1423735.FC15_GL000411"/>
<dbReference type="HAMAP" id="MF_01161">
    <property type="entry name" value="tRNA_Ile_lys_synt"/>
    <property type="match status" value="1"/>
</dbReference>
<dbReference type="CDD" id="cd01992">
    <property type="entry name" value="TilS_N"/>
    <property type="match status" value="1"/>
</dbReference>
<gene>
    <name evidence="8" type="primary">tilS</name>
    <name evidence="10" type="ORF">FC15_GL000411</name>
</gene>
<dbReference type="SUPFAM" id="SSF52402">
    <property type="entry name" value="Adenine nucleotide alpha hydrolases-like"/>
    <property type="match status" value="1"/>
</dbReference>
<dbReference type="EC" id="6.3.4.19" evidence="8"/>
<dbReference type="InterPro" id="IPR012094">
    <property type="entry name" value="tRNA_Ile_lys_synt"/>
</dbReference>
<dbReference type="PANTHER" id="PTHR43033:SF1">
    <property type="entry name" value="TRNA(ILE)-LYSIDINE SYNTHASE-RELATED"/>
    <property type="match status" value="1"/>
</dbReference>
<evidence type="ECO:0000313" key="11">
    <source>
        <dbReference type="Proteomes" id="UP000051315"/>
    </source>
</evidence>
<evidence type="ECO:0000256" key="4">
    <source>
        <dbReference type="ARBA" id="ARBA00022694"/>
    </source>
</evidence>
<dbReference type="Proteomes" id="UP000051315">
    <property type="component" value="Unassembled WGS sequence"/>
</dbReference>
<organism evidence="10 11">
    <name type="scientific">Lapidilactobacillus concavus DSM 17758</name>
    <dbReference type="NCBI Taxonomy" id="1423735"/>
    <lineage>
        <taxon>Bacteria</taxon>
        <taxon>Bacillati</taxon>
        <taxon>Bacillota</taxon>
        <taxon>Bacilli</taxon>
        <taxon>Lactobacillales</taxon>
        <taxon>Lactobacillaceae</taxon>
        <taxon>Lapidilactobacillus</taxon>
    </lineage>
</organism>
<feature type="binding site" evidence="8">
    <location>
        <begin position="32"/>
        <end position="37"/>
    </location>
    <ligand>
        <name>ATP</name>
        <dbReference type="ChEBI" id="CHEBI:30616"/>
    </ligand>
</feature>
<evidence type="ECO:0000259" key="9">
    <source>
        <dbReference type="SMART" id="SM00977"/>
    </source>
</evidence>
<dbReference type="InterPro" id="IPR012796">
    <property type="entry name" value="Lysidine-tRNA-synth_C"/>
</dbReference>
<comment type="domain">
    <text evidence="8">The N-terminal region contains the highly conserved SGGXDS motif, predicted to be a P-loop motif involved in ATP binding.</text>
</comment>
<dbReference type="Gene3D" id="3.40.50.620">
    <property type="entry name" value="HUPs"/>
    <property type="match status" value="1"/>
</dbReference>
<dbReference type="InterPro" id="IPR012795">
    <property type="entry name" value="tRNA_Ile_lys_synt_N"/>
</dbReference>
<evidence type="ECO:0000256" key="1">
    <source>
        <dbReference type="ARBA" id="ARBA00004496"/>
    </source>
</evidence>
<name>A0A0R1VSE3_9LACO</name>
<keyword evidence="5 8" id="KW-0547">Nucleotide-binding</keyword>